<gene>
    <name evidence="3" type="ORF">GCM10009750_24040</name>
</gene>
<organism evidence="3 4">
    <name type="scientific">Agromyces salentinus</name>
    <dbReference type="NCBI Taxonomy" id="269421"/>
    <lineage>
        <taxon>Bacteria</taxon>
        <taxon>Bacillati</taxon>
        <taxon>Actinomycetota</taxon>
        <taxon>Actinomycetes</taxon>
        <taxon>Micrococcales</taxon>
        <taxon>Microbacteriaceae</taxon>
        <taxon>Agromyces</taxon>
    </lineage>
</organism>
<evidence type="ECO:0000313" key="3">
    <source>
        <dbReference type="EMBL" id="GAA1837947.1"/>
    </source>
</evidence>
<dbReference type="SUPFAM" id="SSF46955">
    <property type="entry name" value="Putative DNA-binding domain"/>
    <property type="match status" value="1"/>
</dbReference>
<dbReference type="EMBL" id="BAAANK010000006">
    <property type="protein sequence ID" value="GAA1837947.1"/>
    <property type="molecule type" value="Genomic_DNA"/>
</dbReference>
<dbReference type="InterPro" id="IPR009061">
    <property type="entry name" value="DNA-bd_dom_put_sf"/>
</dbReference>
<name>A0ABP4Z290_9MICO</name>
<dbReference type="InterPro" id="IPR047057">
    <property type="entry name" value="MerR_fam"/>
</dbReference>
<dbReference type="PANTHER" id="PTHR30204">
    <property type="entry name" value="REDOX-CYCLING DRUG-SENSING TRANSCRIPTIONAL ACTIVATOR SOXR"/>
    <property type="match status" value="1"/>
</dbReference>
<feature type="domain" description="HTH merR-type" evidence="2">
    <location>
        <begin position="3"/>
        <end position="73"/>
    </location>
</feature>
<dbReference type="Pfam" id="PF13411">
    <property type="entry name" value="MerR_1"/>
    <property type="match status" value="1"/>
</dbReference>
<evidence type="ECO:0000259" key="2">
    <source>
        <dbReference type="PROSITE" id="PS50937"/>
    </source>
</evidence>
<proteinExistence type="predicted"/>
<dbReference type="RefSeq" id="WP_170297025.1">
    <property type="nucleotide sequence ID" value="NZ_BAAANK010000006.1"/>
</dbReference>
<evidence type="ECO:0000313" key="4">
    <source>
        <dbReference type="Proteomes" id="UP001501746"/>
    </source>
</evidence>
<dbReference type="PROSITE" id="PS50937">
    <property type="entry name" value="HTH_MERR_2"/>
    <property type="match status" value="1"/>
</dbReference>
<sequence length="289" mass="31580">MRELGTGEMSRVSGLSLKALRLYEANGLLVPASIDARTGYRRYGQAELARARSIESLRRIGMPLARVRELLDAPPDALRRELTAWWDAERSAFARRSQVVDVVTDDAANAHLDRRAVDALTERVQVVDRPARRIASITRVVEQAELVPTTLADVIDLRRHLAAQGASPLDAHQFIFHDPVGFGLPGRVEAAVPYEGRADPVGEMVLRVEPAVRLAGIEVTADELAYPALLRFYDVVRRAAERFDGSAGAPRELYERPWSTAAGALVAMIAIPVRLGLDPAPGADPTLEA</sequence>
<dbReference type="SMART" id="SM00422">
    <property type="entry name" value="HTH_MERR"/>
    <property type="match status" value="1"/>
</dbReference>
<accession>A0ABP4Z290</accession>
<dbReference type="PROSITE" id="PS00552">
    <property type="entry name" value="HTH_MERR_1"/>
    <property type="match status" value="1"/>
</dbReference>
<dbReference type="PANTHER" id="PTHR30204:SF97">
    <property type="entry name" value="MERR FAMILY REGULATORY PROTEIN"/>
    <property type="match status" value="1"/>
</dbReference>
<reference evidence="4" key="1">
    <citation type="journal article" date="2019" name="Int. J. Syst. Evol. Microbiol.">
        <title>The Global Catalogue of Microorganisms (GCM) 10K type strain sequencing project: providing services to taxonomists for standard genome sequencing and annotation.</title>
        <authorList>
            <consortium name="The Broad Institute Genomics Platform"/>
            <consortium name="The Broad Institute Genome Sequencing Center for Infectious Disease"/>
            <person name="Wu L."/>
            <person name="Ma J."/>
        </authorList>
    </citation>
    <scope>NUCLEOTIDE SEQUENCE [LARGE SCALE GENOMIC DNA]</scope>
    <source>
        <strain evidence="4">JCM 14323</strain>
    </source>
</reference>
<keyword evidence="4" id="KW-1185">Reference proteome</keyword>
<comment type="caution">
    <text evidence="3">The sequence shown here is derived from an EMBL/GenBank/DDBJ whole genome shotgun (WGS) entry which is preliminary data.</text>
</comment>
<evidence type="ECO:0000256" key="1">
    <source>
        <dbReference type="ARBA" id="ARBA00023125"/>
    </source>
</evidence>
<dbReference type="InterPro" id="IPR011256">
    <property type="entry name" value="Reg_factor_effector_dom_sf"/>
</dbReference>
<protein>
    <submittedName>
        <fullName evidence="3">Helix-turn-helix domain-containing protein</fullName>
    </submittedName>
</protein>
<dbReference type="Gene3D" id="3.20.80.10">
    <property type="entry name" value="Regulatory factor, effector binding domain"/>
    <property type="match status" value="1"/>
</dbReference>
<dbReference type="InterPro" id="IPR000551">
    <property type="entry name" value="MerR-type_HTH_dom"/>
</dbReference>
<dbReference type="Gene3D" id="1.10.1660.10">
    <property type="match status" value="1"/>
</dbReference>
<dbReference type="Proteomes" id="UP001501746">
    <property type="component" value="Unassembled WGS sequence"/>
</dbReference>
<keyword evidence="1" id="KW-0238">DNA-binding</keyword>